<dbReference type="Pfam" id="PF07847">
    <property type="entry name" value="PCO_ADO"/>
    <property type="match status" value="1"/>
</dbReference>
<reference evidence="9" key="3">
    <citation type="submission" date="2015-04" db="UniProtKB">
        <authorList>
            <consortium name="EnsemblPlants"/>
        </authorList>
    </citation>
    <scope>IDENTIFICATION</scope>
</reference>
<evidence type="ECO:0000256" key="5">
    <source>
        <dbReference type="ARBA" id="ARBA00023002"/>
    </source>
</evidence>
<dbReference type="InterPro" id="IPR011051">
    <property type="entry name" value="RmlC_Cupin_sf"/>
</dbReference>
<dbReference type="CDD" id="cd20289">
    <property type="entry name" value="cupin_ADO"/>
    <property type="match status" value="1"/>
</dbReference>
<dbReference type="SUPFAM" id="SSF51182">
    <property type="entry name" value="RmlC-like cupins"/>
    <property type="match status" value="1"/>
</dbReference>
<keyword evidence="5" id="KW-0560">Oxidoreductase</keyword>
<keyword evidence="6" id="KW-0408">Iron</keyword>
<evidence type="ECO:0000256" key="8">
    <source>
        <dbReference type="SAM" id="MobiDB-lite"/>
    </source>
</evidence>
<feature type="region of interest" description="Disordered" evidence="8">
    <location>
        <begin position="1"/>
        <end position="46"/>
    </location>
</feature>
<evidence type="ECO:0000256" key="4">
    <source>
        <dbReference type="ARBA" id="ARBA00022723"/>
    </source>
</evidence>
<dbReference type="InterPro" id="IPR012864">
    <property type="entry name" value="PCO/ADO"/>
</dbReference>
<dbReference type="EC" id="1.13.11.20" evidence="3"/>
<dbReference type="STRING" id="77586.A0A0D9VX13"/>
<dbReference type="PANTHER" id="PTHR22966">
    <property type="entry name" value="2-AMINOETHANETHIOL DIOXYGENASE"/>
    <property type="match status" value="1"/>
</dbReference>
<dbReference type="Proteomes" id="UP000032180">
    <property type="component" value="Chromosome 3"/>
</dbReference>
<evidence type="ECO:0000313" key="9">
    <source>
        <dbReference type="EnsemblPlants" id="LPERR03G23240.1"/>
    </source>
</evidence>
<reference evidence="9 10" key="1">
    <citation type="submission" date="2012-08" db="EMBL/GenBank/DDBJ databases">
        <title>Oryza genome evolution.</title>
        <authorList>
            <person name="Wing R.A."/>
        </authorList>
    </citation>
    <scope>NUCLEOTIDE SEQUENCE</scope>
</reference>
<evidence type="ECO:0000256" key="1">
    <source>
        <dbReference type="ARBA" id="ARBA00001954"/>
    </source>
</evidence>
<name>A0A0D9VX13_9ORYZ</name>
<proteinExistence type="inferred from homology"/>
<comment type="similarity">
    <text evidence="2">Belongs to the cysteine dioxygenase family.</text>
</comment>
<dbReference type="EnsemblPlants" id="LPERR03G23240.1">
    <property type="protein sequence ID" value="LPERR03G23240.1"/>
    <property type="gene ID" value="LPERR03G23240"/>
</dbReference>
<feature type="compositionally biased region" description="Basic residues" evidence="8">
    <location>
        <begin position="16"/>
        <end position="30"/>
    </location>
</feature>
<evidence type="ECO:0000256" key="7">
    <source>
        <dbReference type="ARBA" id="ARBA00024284"/>
    </source>
</evidence>
<keyword evidence="4" id="KW-0479">Metal-binding</keyword>
<comment type="catalytic activity">
    <reaction evidence="7">
        <text>L-cysteine + O2 = 3-sulfino-L-alanine + H(+)</text>
        <dbReference type="Rhea" id="RHEA:20441"/>
        <dbReference type="ChEBI" id="CHEBI:15378"/>
        <dbReference type="ChEBI" id="CHEBI:15379"/>
        <dbReference type="ChEBI" id="CHEBI:35235"/>
        <dbReference type="ChEBI" id="CHEBI:61085"/>
        <dbReference type="EC" id="1.13.11.20"/>
    </reaction>
    <physiologicalReaction direction="left-to-right" evidence="7">
        <dbReference type="Rhea" id="RHEA:20442"/>
    </physiologicalReaction>
</comment>
<dbReference type="Gramene" id="LPERR03G23240.1">
    <property type="protein sequence ID" value="LPERR03G23240.1"/>
    <property type="gene ID" value="LPERR03G23240"/>
</dbReference>
<dbReference type="GO" id="GO:0046872">
    <property type="term" value="F:metal ion binding"/>
    <property type="evidence" value="ECO:0007669"/>
    <property type="project" value="UniProtKB-KW"/>
</dbReference>
<evidence type="ECO:0000256" key="3">
    <source>
        <dbReference type="ARBA" id="ARBA00013133"/>
    </source>
</evidence>
<accession>A0A0D9VX13</accession>
<dbReference type="Gene3D" id="2.60.120.10">
    <property type="entry name" value="Jelly Rolls"/>
    <property type="match status" value="1"/>
</dbReference>
<organism evidence="9 10">
    <name type="scientific">Leersia perrieri</name>
    <dbReference type="NCBI Taxonomy" id="77586"/>
    <lineage>
        <taxon>Eukaryota</taxon>
        <taxon>Viridiplantae</taxon>
        <taxon>Streptophyta</taxon>
        <taxon>Embryophyta</taxon>
        <taxon>Tracheophyta</taxon>
        <taxon>Spermatophyta</taxon>
        <taxon>Magnoliopsida</taxon>
        <taxon>Liliopsida</taxon>
        <taxon>Poales</taxon>
        <taxon>Poaceae</taxon>
        <taxon>BOP clade</taxon>
        <taxon>Oryzoideae</taxon>
        <taxon>Oryzeae</taxon>
        <taxon>Oryzinae</taxon>
        <taxon>Leersia</taxon>
    </lineage>
</organism>
<sequence>MKLAADQGMSNGGSGAKRRRDAKEKGRRRSGGGGGGGGVVRRTRKRVLLRTPEPAPLLQRLFAACRDVFRGPGTVPAPDDVALIRAILDEMGPGDVNLSAEQKFFKATDDDAALQRPLAITRTTIYTCTNFSIVIFFLPPTAVIPLHNHPGMTVFSKLLLGSLHIKSYDWAQPAVFAAGSAPDDRPARLAEVVLDRGFSAPSDTLVLYPAAGGNMHRFTAATPCALLDVLGPPYSEDRDCTYYQDFPYDSHCAGDDIAQLRHGGMEMEDIESINGRRRLEWLKETAMPEDLEMYEMQYRGPPIL</sequence>
<keyword evidence="10" id="KW-1185">Reference proteome</keyword>
<dbReference type="eggNOG" id="KOG4281">
    <property type="taxonomic scope" value="Eukaryota"/>
</dbReference>
<evidence type="ECO:0000256" key="2">
    <source>
        <dbReference type="ARBA" id="ARBA00006622"/>
    </source>
</evidence>
<dbReference type="GO" id="GO:0070483">
    <property type="term" value="P:detection of hypoxia"/>
    <property type="evidence" value="ECO:0007669"/>
    <property type="project" value="UniProtKB-ARBA"/>
</dbReference>
<protein>
    <recommendedName>
        <fullName evidence="3">cysteine dioxygenase</fullName>
        <ecNumber evidence="3">1.13.11.20</ecNumber>
    </recommendedName>
</protein>
<evidence type="ECO:0000313" key="10">
    <source>
        <dbReference type="Proteomes" id="UP000032180"/>
    </source>
</evidence>
<reference evidence="10" key="2">
    <citation type="submission" date="2013-12" db="EMBL/GenBank/DDBJ databases">
        <authorList>
            <person name="Yu Y."/>
            <person name="Lee S."/>
            <person name="de Baynast K."/>
            <person name="Wissotski M."/>
            <person name="Liu L."/>
            <person name="Talag J."/>
            <person name="Goicoechea J."/>
            <person name="Angelova A."/>
            <person name="Jetty R."/>
            <person name="Kudrna D."/>
            <person name="Golser W."/>
            <person name="Rivera L."/>
            <person name="Zhang J."/>
            <person name="Wing R."/>
        </authorList>
    </citation>
    <scope>NUCLEOTIDE SEQUENCE</scope>
</reference>
<evidence type="ECO:0000256" key="6">
    <source>
        <dbReference type="ARBA" id="ARBA00023004"/>
    </source>
</evidence>
<dbReference type="PANTHER" id="PTHR22966:SF63">
    <property type="entry name" value="CYSTEINE DIOXYGENASE"/>
    <property type="match status" value="1"/>
</dbReference>
<dbReference type="AlphaFoldDB" id="A0A0D9VX13"/>
<dbReference type="InterPro" id="IPR014710">
    <property type="entry name" value="RmlC-like_jellyroll"/>
</dbReference>
<dbReference type="GO" id="GO:0017172">
    <property type="term" value="F:cysteine dioxygenase activity"/>
    <property type="evidence" value="ECO:0007669"/>
    <property type="project" value="UniProtKB-EC"/>
</dbReference>
<comment type="cofactor">
    <cofactor evidence="1">
        <name>Fe(2+)</name>
        <dbReference type="ChEBI" id="CHEBI:29033"/>
    </cofactor>
</comment>
<dbReference type="HOGENOM" id="CLU_061320_4_1_1"/>